<dbReference type="PANTHER" id="PTHR30290">
    <property type="entry name" value="PERIPLASMIC BINDING COMPONENT OF ABC TRANSPORTER"/>
    <property type="match status" value="1"/>
</dbReference>
<dbReference type="Gene3D" id="3.40.190.10">
    <property type="entry name" value="Periplasmic binding protein-like II"/>
    <property type="match status" value="1"/>
</dbReference>
<protein>
    <recommendedName>
        <fullName evidence="1">Solute-binding protein family 5 domain-containing protein</fullName>
    </recommendedName>
</protein>
<feature type="non-terminal residue" evidence="2">
    <location>
        <position position="500"/>
    </location>
</feature>
<dbReference type="EMBL" id="UINC01051971">
    <property type="protein sequence ID" value="SVB66741.1"/>
    <property type="molecule type" value="Genomic_DNA"/>
</dbReference>
<dbReference type="AlphaFoldDB" id="A0A382FXS8"/>
<dbReference type="GO" id="GO:1904680">
    <property type="term" value="F:peptide transmembrane transporter activity"/>
    <property type="evidence" value="ECO:0007669"/>
    <property type="project" value="TreeGrafter"/>
</dbReference>
<reference evidence="2" key="1">
    <citation type="submission" date="2018-05" db="EMBL/GenBank/DDBJ databases">
        <authorList>
            <person name="Lanie J.A."/>
            <person name="Ng W.-L."/>
            <person name="Kazmierczak K.M."/>
            <person name="Andrzejewski T.M."/>
            <person name="Davidsen T.M."/>
            <person name="Wayne K.J."/>
            <person name="Tettelin H."/>
            <person name="Glass J.I."/>
            <person name="Rusch D."/>
            <person name="Podicherti R."/>
            <person name="Tsui H.-C.T."/>
            <person name="Winkler M.E."/>
        </authorList>
    </citation>
    <scope>NUCLEOTIDE SEQUENCE</scope>
</reference>
<dbReference type="InterPro" id="IPR000914">
    <property type="entry name" value="SBP_5_dom"/>
</dbReference>
<dbReference type="PANTHER" id="PTHR30290:SF62">
    <property type="entry name" value="OLIGOPEPTIDE ABC TRANSPORTER, PERIPLASMIC OLIGOPEPTIDE-BINDING PROTEIN"/>
    <property type="match status" value="1"/>
</dbReference>
<proteinExistence type="predicted"/>
<dbReference type="GO" id="GO:0015833">
    <property type="term" value="P:peptide transport"/>
    <property type="evidence" value="ECO:0007669"/>
    <property type="project" value="TreeGrafter"/>
</dbReference>
<dbReference type="SUPFAM" id="SSF53850">
    <property type="entry name" value="Periplasmic binding protein-like II"/>
    <property type="match status" value="1"/>
</dbReference>
<dbReference type="InterPro" id="IPR039424">
    <property type="entry name" value="SBP_5"/>
</dbReference>
<dbReference type="Gene3D" id="3.10.105.10">
    <property type="entry name" value="Dipeptide-binding Protein, Domain 3"/>
    <property type="match status" value="1"/>
</dbReference>
<organism evidence="2">
    <name type="scientific">marine metagenome</name>
    <dbReference type="NCBI Taxonomy" id="408172"/>
    <lineage>
        <taxon>unclassified sequences</taxon>
        <taxon>metagenomes</taxon>
        <taxon>ecological metagenomes</taxon>
    </lineage>
</organism>
<evidence type="ECO:0000259" key="1">
    <source>
        <dbReference type="Pfam" id="PF00496"/>
    </source>
</evidence>
<dbReference type="Pfam" id="PF00496">
    <property type="entry name" value="SBP_bac_5"/>
    <property type="match status" value="1"/>
</dbReference>
<sequence>MSGSFIKRQEENKVMKKTVYFAVSFLAVIGLLLSACQPQVVVEEKVVIQEKEVIREVEVEVEKEVVKEVEKPVTEYVEVEKIVEVEKAGAAKTGNAGAYPQQYVNAEAAGVTISSYSGNPLFADLESVADRLPAEPAVVLNLDSIGSYGGELAGPTTNPGCCGWDVLEMRLQRLLMIDTDLSTPIPNIAKGWDVSDDNTTFTFYLREGHKFSDGNPFTCRDFEFYHNDVLANTELTASPPGTWTAGGELVGFECVDDTTVQFTFAEAKPTFLLAVASEVGNRGFRPAHYFEQFHIDYNADANKKAEDAGYENWVQMFNAHMSPYNFTWNLGSEIDPGAPTLNVFVFDSEDDFGNKLYTANPYFFKVDTVGNQLPYTNSLRRILVEDLEVQDLKAIAGEYTHFGWGKLTSYPTYRANEEAGGYRTALATYNRGNEYSFIFNLTHPDPYLKELFNDIRWRQAMSMAINREEINQLVYFGLATASQAAPTPDSSFFEDWMADY</sequence>
<feature type="domain" description="Solute-binding protein family 5" evidence="1">
    <location>
        <begin position="183"/>
        <end position="498"/>
    </location>
</feature>
<evidence type="ECO:0000313" key="2">
    <source>
        <dbReference type="EMBL" id="SVB66741.1"/>
    </source>
</evidence>
<accession>A0A382FXS8</accession>
<name>A0A382FXS8_9ZZZZ</name>
<gene>
    <name evidence="2" type="ORF">METZ01_LOCUS219595</name>
</gene>